<dbReference type="GeneID" id="91484348"/>
<evidence type="ECO:0000256" key="1">
    <source>
        <dbReference type="ARBA" id="ARBA00023125"/>
    </source>
</evidence>
<dbReference type="GO" id="GO:0003700">
    <property type="term" value="F:DNA-binding transcription factor activity"/>
    <property type="evidence" value="ECO:0007669"/>
    <property type="project" value="InterPro"/>
</dbReference>
<dbReference type="AlphaFoldDB" id="D7B5A9"/>
<evidence type="ECO:0000313" key="4">
    <source>
        <dbReference type="Proteomes" id="UP000002219"/>
    </source>
</evidence>
<dbReference type="STRING" id="446468.Ndas_1748"/>
<dbReference type="PRINTS" id="PR00040">
    <property type="entry name" value="HTHMERR"/>
</dbReference>
<gene>
    <name evidence="3" type="ordered locus">Ndas_1748</name>
</gene>
<dbReference type="Pfam" id="PF13411">
    <property type="entry name" value="MerR_1"/>
    <property type="match status" value="1"/>
</dbReference>
<reference evidence="3 4" key="1">
    <citation type="journal article" date="2010" name="Stand. Genomic Sci.">
        <title>Complete genome sequence of Nocardiopsis dassonvillei type strain (IMRU 509).</title>
        <authorList>
            <person name="Sun H."/>
            <person name="Lapidus A."/>
            <person name="Nolan M."/>
            <person name="Lucas S."/>
            <person name="Del Rio T.G."/>
            <person name="Tice H."/>
            <person name="Cheng J.F."/>
            <person name="Tapia R."/>
            <person name="Han C."/>
            <person name="Goodwin L."/>
            <person name="Pitluck S."/>
            <person name="Pagani I."/>
            <person name="Ivanova N."/>
            <person name="Mavromatis K."/>
            <person name="Mikhailova N."/>
            <person name="Pati A."/>
            <person name="Chen A."/>
            <person name="Palaniappan K."/>
            <person name="Land M."/>
            <person name="Hauser L."/>
            <person name="Chang Y.J."/>
            <person name="Jeffries C.D."/>
            <person name="Djao O.D."/>
            <person name="Rohde M."/>
            <person name="Sikorski J."/>
            <person name="Goker M."/>
            <person name="Woyke T."/>
            <person name="Bristow J."/>
            <person name="Eisen J.A."/>
            <person name="Markowitz V."/>
            <person name="Hugenholtz P."/>
            <person name="Kyrpides N.C."/>
            <person name="Klenk H.P."/>
        </authorList>
    </citation>
    <scope>NUCLEOTIDE SEQUENCE [LARGE SCALE GENOMIC DNA]</scope>
    <source>
        <strain evidence="4">ATCC 23218 / DSM 43111 / CIP 107115 / JCM 7437 / KCTC 9190 / NBRC 14626 / NCTC 10488 / NRRL B-5397 / IMRU 509</strain>
    </source>
</reference>
<dbReference type="SMART" id="SM00422">
    <property type="entry name" value="HTH_MERR"/>
    <property type="match status" value="1"/>
</dbReference>
<dbReference type="KEGG" id="nda:Ndas_1748"/>
<dbReference type="PROSITE" id="PS50937">
    <property type="entry name" value="HTH_MERR_2"/>
    <property type="match status" value="1"/>
</dbReference>
<evidence type="ECO:0000313" key="3">
    <source>
        <dbReference type="EMBL" id="ADH67176.1"/>
    </source>
</evidence>
<name>D7B5A9_NOCDD</name>
<dbReference type="EMBL" id="CP002040">
    <property type="protein sequence ID" value="ADH67176.1"/>
    <property type="molecule type" value="Genomic_DNA"/>
</dbReference>
<dbReference type="PANTHER" id="PTHR30204:SF98">
    <property type="entry name" value="HTH-TYPE TRANSCRIPTIONAL REGULATOR ADHR"/>
    <property type="match status" value="1"/>
</dbReference>
<dbReference type="GO" id="GO:0003677">
    <property type="term" value="F:DNA binding"/>
    <property type="evidence" value="ECO:0007669"/>
    <property type="project" value="UniProtKB-KW"/>
</dbReference>
<dbReference type="PANTHER" id="PTHR30204">
    <property type="entry name" value="REDOX-CYCLING DRUG-SENSING TRANSCRIPTIONAL ACTIVATOR SOXR"/>
    <property type="match status" value="1"/>
</dbReference>
<organism evidence="3 4">
    <name type="scientific">Nocardiopsis dassonvillei (strain ATCC 23218 / DSM 43111 / CIP 107115 / JCM 7437 / KCTC 9190 / NBRC 14626 / NCTC 10488 / NRRL B-5397 / IMRU 509)</name>
    <name type="common">Actinomadura dassonvillei</name>
    <dbReference type="NCBI Taxonomy" id="446468"/>
    <lineage>
        <taxon>Bacteria</taxon>
        <taxon>Bacillati</taxon>
        <taxon>Actinomycetota</taxon>
        <taxon>Actinomycetes</taxon>
        <taxon>Streptosporangiales</taxon>
        <taxon>Nocardiopsidaceae</taxon>
        <taxon>Nocardiopsis</taxon>
    </lineage>
</organism>
<keyword evidence="4" id="KW-1185">Reference proteome</keyword>
<dbReference type="Proteomes" id="UP000002219">
    <property type="component" value="Chromosome 1"/>
</dbReference>
<dbReference type="InterPro" id="IPR047057">
    <property type="entry name" value="MerR_fam"/>
</dbReference>
<evidence type="ECO:0000259" key="2">
    <source>
        <dbReference type="PROSITE" id="PS50937"/>
    </source>
</evidence>
<keyword evidence="1" id="KW-0238">DNA-binding</keyword>
<sequence length="208" mass="22417">MLMAELSAKSGVPVTTVKYYLREGLLPEGVRTSATRATYGDIHLHRLRVVRALIDAGVSVAGARKVIATLDDPPENVSDLIGAAHAAALPRSEGGIDLADAERLAERLGWQPGMCERECLEDVARSLDALRRAGFEISPNVMTAYLRAVETIAAAEVSDIPVDDPEEAVRYVVLGTALAEPLLLALRRMAEQITAVRRFPPKDQHGNG</sequence>
<dbReference type="OrthoDB" id="5242095at2"/>
<dbReference type="eggNOG" id="COG0789">
    <property type="taxonomic scope" value="Bacteria"/>
</dbReference>
<feature type="domain" description="HTH merR-type" evidence="2">
    <location>
        <begin position="1"/>
        <end position="69"/>
    </location>
</feature>
<dbReference type="RefSeq" id="WP_013152783.1">
    <property type="nucleotide sequence ID" value="NC_014210.1"/>
</dbReference>
<dbReference type="Gene3D" id="1.10.1660.10">
    <property type="match status" value="1"/>
</dbReference>
<dbReference type="HOGENOM" id="CLU_102175_0_0_11"/>
<proteinExistence type="predicted"/>
<dbReference type="InterPro" id="IPR000551">
    <property type="entry name" value="MerR-type_HTH_dom"/>
</dbReference>
<dbReference type="SUPFAM" id="SSF46955">
    <property type="entry name" value="Putative DNA-binding domain"/>
    <property type="match status" value="1"/>
</dbReference>
<dbReference type="InterPro" id="IPR009061">
    <property type="entry name" value="DNA-bd_dom_put_sf"/>
</dbReference>
<accession>D7B5A9</accession>
<protein>
    <submittedName>
        <fullName evidence="3">Transcriptional regulator, MerR family</fullName>
    </submittedName>
</protein>